<evidence type="ECO:0000313" key="2">
    <source>
        <dbReference type="EMBL" id="KAA8642470.1"/>
    </source>
</evidence>
<dbReference type="Gene3D" id="3.40.366.10">
    <property type="entry name" value="Malonyl-Coenzyme A Acyl Carrier Protein, domain 2"/>
    <property type="match status" value="1"/>
</dbReference>
<dbReference type="AlphaFoldDB" id="A0A5M9MAK1"/>
<dbReference type="Proteomes" id="UP000324241">
    <property type="component" value="Unassembled WGS sequence"/>
</dbReference>
<evidence type="ECO:0000259" key="1">
    <source>
        <dbReference type="SMART" id="SM00827"/>
    </source>
</evidence>
<feature type="domain" description="Malonyl-CoA:ACP transacylase (MAT)" evidence="1">
    <location>
        <begin position="1"/>
        <end position="158"/>
    </location>
</feature>
<sequence length="161" mass="17460">MQVSSAKSWLDSGLEADTLIGHSFGQLSALCVADSFSQEDSSGLLLVESDPADVKEMVNRINSTANVAWMWPAITDMAQPITIRPLGIPVETCSSSTSWTSFTGKAIVEHTTQPVYFYDTVKRIATRLPSAVWLEVGSASRIIDMAHHILTQSGKPHILAN</sequence>
<name>A0A5M9MAK1_9EURO</name>
<dbReference type="OrthoDB" id="4720532at2759"/>
<evidence type="ECO:0000313" key="3">
    <source>
        <dbReference type="Proteomes" id="UP000324241"/>
    </source>
</evidence>
<dbReference type="GO" id="GO:0016740">
    <property type="term" value="F:transferase activity"/>
    <property type="evidence" value="ECO:0007669"/>
    <property type="project" value="InterPro"/>
</dbReference>
<dbReference type="EMBL" id="QUQM01000008">
    <property type="protein sequence ID" value="KAA8642470.1"/>
    <property type="molecule type" value="Genomic_DNA"/>
</dbReference>
<proteinExistence type="predicted"/>
<dbReference type="GeneID" id="54334116"/>
<dbReference type="VEuPathDB" id="FungiDB:EYZ11_001051"/>
<dbReference type="RefSeq" id="XP_033421832.1">
    <property type="nucleotide sequence ID" value="XM_033575977.1"/>
</dbReference>
<accession>A0A5M9MAK1</accession>
<dbReference type="SMART" id="SM00827">
    <property type="entry name" value="PKS_AT"/>
    <property type="match status" value="1"/>
</dbReference>
<dbReference type="InterPro" id="IPR001227">
    <property type="entry name" value="Ac_transferase_dom_sf"/>
</dbReference>
<dbReference type="SUPFAM" id="SSF52151">
    <property type="entry name" value="FabD/lysophospholipase-like"/>
    <property type="match status" value="1"/>
</dbReference>
<dbReference type="InterPro" id="IPR014043">
    <property type="entry name" value="Acyl_transferase_dom"/>
</dbReference>
<organism evidence="2 3">
    <name type="scientific">Aspergillus tanneri</name>
    <dbReference type="NCBI Taxonomy" id="1220188"/>
    <lineage>
        <taxon>Eukaryota</taxon>
        <taxon>Fungi</taxon>
        <taxon>Dikarya</taxon>
        <taxon>Ascomycota</taxon>
        <taxon>Pezizomycotina</taxon>
        <taxon>Eurotiomycetes</taxon>
        <taxon>Eurotiomycetidae</taxon>
        <taxon>Eurotiales</taxon>
        <taxon>Aspergillaceae</taxon>
        <taxon>Aspergillus</taxon>
        <taxon>Aspergillus subgen. Circumdati</taxon>
    </lineage>
</organism>
<dbReference type="InterPro" id="IPR016035">
    <property type="entry name" value="Acyl_Trfase/lysoPLipase"/>
</dbReference>
<comment type="caution">
    <text evidence="2">The sequence shown here is derived from an EMBL/GenBank/DDBJ whole genome shotgun (WGS) entry which is preliminary data.</text>
</comment>
<gene>
    <name evidence="2" type="ORF">ATNIH1004_011415</name>
</gene>
<reference evidence="2 3" key="1">
    <citation type="submission" date="2019-08" db="EMBL/GenBank/DDBJ databases">
        <title>The genome sequence of a newly discovered highly antifungal drug resistant Aspergillus species, Aspergillus tanneri NIH 1004.</title>
        <authorList>
            <person name="Mounaud S."/>
            <person name="Singh I."/>
            <person name="Joardar V."/>
            <person name="Pakala S."/>
            <person name="Pakala S."/>
            <person name="Venepally P."/>
            <person name="Chung J.K."/>
            <person name="Losada L."/>
            <person name="Nierman W.C."/>
        </authorList>
    </citation>
    <scope>NUCLEOTIDE SEQUENCE [LARGE SCALE GENOMIC DNA]</scope>
    <source>
        <strain evidence="2 3">NIH1004</strain>
    </source>
</reference>
<protein>
    <recommendedName>
        <fullName evidence="1">Malonyl-CoA:ACP transacylase (MAT) domain-containing protein</fullName>
    </recommendedName>
</protein>